<keyword evidence="1" id="KW-0732">Signal</keyword>
<dbReference type="PRINTS" id="PR00482">
    <property type="entry name" value="OMPTIN"/>
</dbReference>
<dbReference type="Pfam" id="PF01278">
    <property type="entry name" value="Omptin"/>
    <property type="match status" value="1"/>
</dbReference>
<name>A0A3R7NCU6_9RHOB</name>
<reference evidence="2" key="1">
    <citation type="submission" date="2018-05" db="EMBL/GenBank/DDBJ databases">
        <title>Reclassification of Methylarcula marina and Methylarcula terricola as Paracoccus methylarcula sp.nov., comb.nov. and Paracoccus terricola comb.nov.</title>
        <authorList>
            <person name="Shmareva M.N."/>
            <person name="Doronina N.V."/>
            <person name="Vasilenko O.V."/>
            <person name="Tarlachkov S.V."/>
            <person name="Trotsenko Y.A."/>
        </authorList>
    </citation>
    <scope>NUCLEOTIDE SEQUENCE [LARGE SCALE GENOMIC DNA]</scope>
    <source>
        <strain evidence="2">VKM B-2159</strain>
    </source>
</reference>
<dbReference type="Proteomes" id="UP000238137">
    <property type="component" value="Unassembled WGS sequence"/>
</dbReference>
<feature type="chain" id="PRO_5018723747" evidence="1">
    <location>
        <begin position="23"/>
        <end position="217"/>
    </location>
</feature>
<dbReference type="AlphaFoldDB" id="A0A3R7NCU6"/>
<keyword evidence="2" id="KW-0378">Hydrolase</keyword>
<dbReference type="GO" id="GO:0004190">
    <property type="term" value="F:aspartic-type endopeptidase activity"/>
    <property type="evidence" value="ECO:0007669"/>
    <property type="project" value="InterPro"/>
</dbReference>
<accession>A0A3R7NCU6</accession>
<dbReference type="SUPFAM" id="SSF69917">
    <property type="entry name" value="OMPT-like"/>
    <property type="match status" value="1"/>
</dbReference>
<comment type="caution">
    <text evidence="2">The sequence shown here is derived from an EMBL/GenBank/DDBJ whole genome shotgun (WGS) entry which is preliminary data.</text>
</comment>
<gene>
    <name evidence="2" type="ORF">A7A09_005755</name>
</gene>
<evidence type="ECO:0000313" key="2">
    <source>
        <dbReference type="EMBL" id="RNF35156.1"/>
    </source>
</evidence>
<evidence type="ECO:0000256" key="1">
    <source>
        <dbReference type="SAM" id="SignalP"/>
    </source>
</evidence>
<evidence type="ECO:0000313" key="3">
    <source>
        <dbReference type="Proteomes" id="UP000238137"/>
    </source>
</evidence>
<dbReference type="OrthoDB" id="5464981at2"/>
<dbReference type="InterPro" id="IPR000036">
    <property type="entry name" value="Peptidase_A26_omptin"/>
</dbReference>
<dbReference type="InterPro" id="IPR020080">
    <property type="entry name" value="OM_adhesin/peptidase_omptin"/>
</dbReference>
<proteinExistence type="predicted"/>
<dbReference type="Gene3D" id="2.40.128.90">
    <property type="entry name" value="OMPT-like"/>
    <property type="match status" value="1"/>
</dbReference>
<protein>
    <submittedName>
        <fullName evidence="2">Omptin family outer membrane protease</fullName>
    </submittedName>
</protein>
<dbReference type="InterPro" id="IPR053724">
    <property type="entry name" value="OMP_A26_sf"/>
</dbReference>
<organism evidence="2 3">
    <name type="scientific">Paracoccus methylarcula</name>
    <dbReference type="NCBI Taxonomy" id="72022"/>
    <lineage>
        <taxon>Bacteria</taxon>
        <taxon>Pseudomonadati</taxon>
        <taxon>Pseudomonadota</taxon>
        <taxon>Alphaproteobacteria</taxon>
        <taxon>Rhodobacterales</taxon>
        <taxon>Paracoccaceae</taxon>
        <taxon>Paracoccus</taxon>
    </lineage>
</organism>
<dbReference type="GO" id="GO:0006508">
    <property type="term" value="P:proteolysis"/>
    <property type="evidence" value="ECO:0007669"/>
    <property type="project" value="UniProtKB-KW"/>
</dbReference>
<dbReference type="GO" id="GO:0009279">
    <property type="term" value="C:cell outer membrane"/>
    <property type="evidence" value="ECO:0007669"/>
    <property type="project" value="InterPro"/>
</dbReference>
<feature type="signal peptide" evidence="1">
    <location>
        <begin position="1"/>
        <end position="22"/>
    </location>
</feature>
<dbReference type="EMBL" id="PXNQ02000003">
    <property type="protein sequence ID" value="RNF35156.1"/>
    <property type="molecule type" value="Genomic_DNA"/>
</dbReference>
<dbReference type="RefSeq" id="WP_106690509.1">
    <property type="nucleotide sequence ID" value="NZ_PXNQ02000003.1"/>
</dbReference>
<sequence length="217" mass="23817">MRHLRGLLALTLSTCLAMPALAEGDMGHDFQATLGYGRITANELVYSGAGDERLSHLIWEANTPVATLNARFDLGNAWVLSGQAIFSVNGRADMTDFDWLAPFAKGTSDHQWTDRSRHPDSQLDHYLDLELAAGRDFDLNEATRVNLHGGLKYTWVEWHARGGSYIYSENGFRDARGSFPDGEVGISYKQQRRTVFAGARSFGNKGTGGCRACSGLA</sequence>
<keyword evidence="3" id="KW-1185">Reference proteome</keyword>
<keyword evidence="2" id="KW-0645">Protease</keyword>